<evidence type="ECO:0000256" key="1">
    <source>
        <dbReference type="ARBA" id="ARBA00004141"/>
    </source>
</evidence>
<accession>A0A382FSD5</accession>
<dbReference type="GO" id="GO:0016020">
    <property type="term" value="C:membrane"/>
    <property type="evidence" value="ECO:0007669"/>
    <property type="project" value="UniProtKB-SubCell"/>
</dbReference>
<dbReference type="InterPro" id="IPR036259">
    <property type="entry name" value="MFS_trans_sf"/>
</dbReference>
<gene>
    <name evidence="7" type="ORF">METZ01_LOCUS217745</name>
</gene>
<keyword evidence="5 6" id="KW-0472">Membrane</keyword>
<dbReference type="Pfam" id="PF00854">
    <property type="entry name" value="PTR2"/>
    <property type="match status" value="1"/>
</dbReference>
<comment type="subcellular location">
    <subcellularLocation>
        <location evidence="1">Membrane</location>
        <topology evidence="1">Multi-pass membrane protein</topology>
    </subcellularLocation>
</comment>
<dbReference type="PANTHER" id="PTHR11654">
    <property type="entry name" value="OLIGOPEPTIDE TRANSPORTER-RELATED"/>
    <property type="match status" value="1"/>
</dbReference>
<evidence type="ECO:0000256" key="3">
    <source>
        <dbReference type="ARBA" id="ARBA00022692"/>
    </source>
</evidence>
<name>A0A382FSD5_9ZZZZ</name>
<evidence type="ECO:0000256" key="6">
    <source>
        <dbReference type="SAM" id="Phobius"/>
    </source>
</evidence>
<feature type="transmembrane region" description="Helical" evidence="6">
    <location>
        <begin position="158"/>
        <end position="179"/>
    </location>
</feature>
<dbReference type="InterPro" id="IPR018456">
    <property type="entry name" value="PTR2_symporter_CS"/>
</dbReference>
<dbReference type="PROSITE" id="PS01022">
    <property type="entry name" value="PTR2_1"/>
    <property type="match status" value="1"/>
</dbReference>
<feature type="transmembrane region" description="Helical" evidence="6">
    <location>
        <begin position="70"/>
        <end position="89"/>
    </location>
</feature>
<evidence type="ECO:0000313" key="7">
    <source>
        <dbReference type="EMBL" id="SVB64891.1"/>
    </source>
</evidence>
<feature type="transmembrane region" description="Helical" evidence="6">
    <location>
        <begin position="118"/>
        <end position="137"/>
    </location>
</feature>
<evidence type="ECO:0000256" key="2">
    <source>
        <dbReference type="ARBA" id="ARBA00005982"/>
    </source>
</evidence>
<reference evidence="7" key="1">
    <citation type="submission" date="2018-05" db="EMBL/GenBank/DDBJ databases">
        <authorList>
            <person name="Lanie J.A."/>
            <person name="Ng W.-L."/>
            <person name="Kazmierczak K.M."/>
            <person name="Andrzejewski T.M."/>
            <person name="Davidsen T.M."/>
            <person name="Wayne K.J."/>
            <person name="Tettelin H."/>
            <person name="Glass J.I."/>
            <person name="Rusch D."/>
            <person name="Podicherti R."/>
            <person name="Tsui H.-C.T."/>
            <person name="Winkler M.E."/>
        </authorList>
    </citation>
    <scope>NUCLEOTIDE SEQUENCE</scope>
</reference>
<feature type="transmembrane region" description="Helical" evidence="6">
    <location>
        <begin position="96"/>
        <end position="112"/>
    </location>
</feature>
<feature type="non-terminal residue" evidence="7">
    <location>
        <position position="189"/>
    </location>
</feature>
<evidence type="ECO:0000256" key="4">
    <source>
        <dbReference type="ARBA" id="ARBA00022989"/>
    </source>
</evidence>
<proteinExistence type="inferred from homology"/>
<dbReference type="GO" id="GO:0022857">
    <property type="term" value="F:transmembrane transporter activity"/>
    <property type="evidence" value="ECO:0007669"/>
    <property type="project" value="InterPro"/>
</dbReference>
<sequence>MAATPYLTAPVKSKEMPKGIPYIIGNEAAERYSFYGMKAILVVFMTKYLMDNSGGSAPMSAGDAKVWYHLFNSAVYFTPLLGAIIADAFLGKYKTIISLSIVYCLGHLALALDETRLGLTVGLTLIAIGAGGIKPCVSAHVGDQFGKTNGHLISKIFAWFYFSINFGAFLSQIMTPVLLDRYGPHVAFG</sequence>
<comment type="similarity">
    <text evidence="2">Belongs to the major facilitator superfamily. Proton-dependent oligopeptide transporter (POT/PTR) (TC 2.A.17) family.</text>
</comment>
<protein>
    <recommendedName>
        <fullName evidence="8">Major facilitator superfamily (MFS) profile domain-containing protein</fullName>
    </recommendedName>
</protein>
<dbReference type="EMBL" id="UINC01051119">
    <property type="protein sequence ID" value="SVB64891.1"/>
    <property type="molecule type" value="Genomic_DNA"/>
</dbReference>
<evidence type="ECO:0000256" key="5">
    <source>
        <dbReference type="ARBA" id="ARBA00023136"/>
    </source>
</evidence>
<dbReference type="GO" id="GO:0006857">
    <property type="term" value="P:oligopeptide transport"/>
    <property type="evidence" value="ECO:0007669"/>
    <property type="project" value="InterPro"/>
</dbReference>
<evidence type="ECO:0008006" key="8">
    <source>
        <dbReference type="Google" id="ProtNLM"/>
    </source>
</evidence>
<dbReference type="AlphaFoldDB" id="A0A382FSD5"/>
<keyword evidence="4 6" id="KW-1133">Transmembrane helix</keyword>
<dbReference type="SUPFAM" id="SSF103473">
    <property type="entry name" value="MFS general substrate transporter"/>
    <property type="match status" value="1"/>
</dbReference>
<dbReference type="Gene3D" id="1.20.1250.20">
    <property type="entry name" value="MFS general substrate transporter like domains"/>
    <property type="match status" value="1"/>
</dbReference>
<keyword evidence="3 6" id="KW-0812">Transmembrane</keyword>
<dbReference type="InterPro" id="IPR000109">
    <property type="entry name" value="POT_fam"/>
</dbReference>
<organism evidence="7">
    <name type="scientific">marine metagenome</name>
    <dbReference type="NCBI Taxonomy" id="408172"/>
    <lineage>
        <taxon>unclassified sequences</taxon>
        <taxon>metagenomes</taxon>
        <taxon>ecological metagenomes</taxon>
    </lineage>
</organism>